<accession>A0A450YRS6</accession>
<evidence type="ECO:0000313" key="2">
    <source>
        <dbReference type="EMBL" id="VFK44248.1"/>
    </source>
</evidence>
<dbReference type="AlphaFoldDB" id="A0A450YRS6"/>
<dbReference type="EMBL" id="CAADFU010000035">
    <property type="protein sequence ID" value="VFK44248.1"/>
    <property type="molecule type" value="Genomic_DNA"/>
</dbReference>
<organism evidence="2">
    <name type="scientific">Candidatus Kentrum sp. SD</name>
    <dbReference type="NCBI Taxonomy" id="2126332"/>
    <lineage>
        <taxon>Bacteria</taxon>
        <taxon>Pseudomonadati</taxon>
        <taxon>Pseudomonadota</taxon>
        <taxon>Gammaproteobacteria</taxon>
        <taxon>Candidatus Kentrum</taxon>
    </lineage>
</organism>
<dbReference type="EMBL" id="CAADFR010000067">
    <property type="protein sequence ID" value="VFK40707.1"/>
    <property type="molecule type" value="Genomic_DNA"/>
</dbReference>
<reference evidence="2" key="1">
    <citation type="submission" date="2019-02" db="EMBL/GenBank/DDBJ databases">
        <authorList>
            <person name="Gruber-Vodicka R. H."/>
            <person name="Seah K. B. B."/>
        </authorList>
    </citation>
    <scope>NUCLEOTIDE SEQUENCE</scope>
    <source>
        <strain evidence="2">BECK_S1320</strain>
        <strain evidence="1">BECK_S1321</strain>
    </source>
</reference>
<protein>
    <submittedName>
        <fullName evidence="2">Uncharacterized protein</fullName>
    </submittedName>
</protein>
<proteinExistence type="predicted"/>
<sequence length="236" mass="26619">MEATDARKEEDDYSRWLAWLATERWQDKKFVETLLLVEHGNLTTEGKEYLPPGWIADLAAYQDGDDLAFTRAVTNAGDNPAPEEIDALLCIAASALLGNGTDDAHDAISIFKEQHQGGLNVWIGPVLDYWENTLKPLPKEALRNQESANRANTDERDAFEKLQVAFSDAKQIDSIRTFYMVQDTWRRLFASEGEYGQIDPMLKAKDSGPCVGYSNVGKLNTWNRKISWTIKANRFG</sequence>
<gene>
    <name evidence="2" type="ORF">BECKSD772E_GA0070983_103521</name>
    <name evidence="1" type="ORF">BECKSD772F_GA0070984_106710</name>
</gene>
<name>A0A450YRS6_9GAMM</name>
<evidence type="ECO:0000313" key="1">
    <source>
        <dbReference type="EMBL" id="VFK40707.1"/>
    </source>
</evidence>